<sequence>MSRRIVVGPRGNGDVGLFIAPPGGDAMTYPDSLLTLNVTSKVSQLLLMGRITSSQTIPLGLSRSPYVFITSQFDFSGVTGHTAGPGPFRPSPPPFGTHSSATINSNGASMTLSVAYPTTYQVYSQAFT</sequence>
<accession>A0A1M6LEQ9</accession>
<proteinExistence type="predicted"/>
<dbReference type="Proteomes" id="UP000189935">
    <property type="component" value="Chromosome I"/>
</dbReference>
<protein>
    <submittedName>
        <fullName evidence="1">Uncharacterized protein</fullName>
    </submittedName>
</protein>
<reference evidence="1 2" key="1">
    <citation type="submission" date="2016-11" db="EMBL/GenBank/DDBJ databases">
        <authorList>
            <person name="Jaros S."/>
            <person name="Januszkiewicz K."/>
            <person name="Wedrychowicz H."/>
        </authorList>
    </citation>
    <scope>NUCLEOTIDE SEQUENCE [LARGE SCALE GENOMIC DNA]</scope>
    <source>
        <strain evidence="1 2">GAS499</strain>
    </source>
</reference>
<evidence type="ECO:0000313" key="2">
    <source>
        <dbReference type="Proteomes" id="UP000189935"/>
    </source>
</evidence>
<gene>
    <name evidence="1" type="ORF">SAMN05444159_1255</name>
</gene>
<organism evidence="1 2">
    <name type="scientific">Bradyrhizobium lablabi</name>
    <dbReference type="NCBI Taxonomy" id="722472"/>
    <lineage>
        <taxon>Bacteria</taxon>
        <taxon>Pseudomonadati</taxon>
        <taxon>Pseudomonadota</taxon>
        <taxon>Alphaproteobacteria</taxon>
        <taxon>Hyphomicrobiales</taxon>
        <taxon>Nitrobacteraceae</taxon>
        <taxon>Bradyrhizobium</taxon>
    </lineage>
</organism>
<evidence type="ECO:0000313" key="1">
    <source>
        <dbReference type="EMBL" id="SHJ69642.1"/>
    </source>
</evidence>
<name>A0A1M6LEQ9_9BRAD</name>
<dbReference type="AlphaFoldDB" id="A0A1M6LEQ9"/>
<dbReference type="EMBL" id="LT670844">
    <property type="protein sequence ID" value="SHJ69642.1"/>
    <property type="molecule type" value="Genomic_DNA"/>
</dbReference>